<evidence type="ECO:0000313" key="13">
    <source>
        <dbReference type="EMBL" id="KAG5948640.1"/>
    </source>
</evidence>
<evidence type="ECO:0000259" key="10">
    <source>
        <dbReference type="PROSITE" id="PS51192"/>
    </source>
</evidence>
<proteinExistence type="inferred from homology"/>
<evidence type="ECO:0000256" key="7">
    <source>
        <dbReference type="PROSITE-ProRule" id="PRU00552"/>
    </source>
</evidence>
<dbReference type="CDD" id="cd18787">
    <property type="entry name" value="SF2_C_DEAD"/>
    <property type="match status" value="1"/>
</dbReference>
<dbReference type="PROSITE" id="PS00039">
    <property type="entry name" value="DEAD_ATP_HELICASE"/>
    <property type="match status" value="1"/>
</dbReference>
<dbReference type="GO" id="GO:0003724">
    <property type="term" value="F:RNA helicase activity"/>
    <property type="evidence" value="ECO:0007669"/>
    <property type="project" value="UniProtKB-EC"/>
</dbReference>
<dbReference type="CDD" id="cd17963">
    <property type="entry name" value="DEADc_DDX19_DDX25"/>
    <property type="match status" value="1"/>
</dbReference>
<keyword evidence="14" id="KW-1185">Reference proteome</keyword>
<dbReference type="PROSITE" id="PS51195">
    <property type="entry name" value="Q_MOTIF"/>
    <property type="match status" value="1"/>
</dbReference>
<feature type="domain" description="DEAD-box RNA helicase Q" evidence="12">
    <location>
        <begin position="110"/>
        <end position="138"/>
    </location>
</feature>
<dbReference type="PROSITE" id="PS51194">
    <property type="entry name" value="HELICASE_CTER"/>
    <property type="match status" value="1"/>
</dbReference>
<name>A0A9P7MK37_9HYPO</name>
<sequence>MSNIASILNESEPAAKPAVEAGDAPAWNATPSTIGFGSVGRMGSGAAAEPPKNADAAAAEPTKGDASAATNSKEDGPSATVPGSAAKIASGDVPVVINEEDMEGQIYSNVAWKDLGISDEIHRGLLSENYLRPSKIQARSLPLMLSDPPKNMVAQSQSGTGKTVAFLTATLSRVDFSKPEQPQALILAPTQELADQISRNIHSIGRFVKNLKVALAIPRKIARGENVNSCIVVGTPGTVLDLGRRKQLDCSQLKVLVLDEADNMLDLNGLGDQCLRVKLRIMPPDVIESVQVLLFSATFPRKVQQWIPRFAPNANTLTLKTKELTVRGISQMFVDCPNDDSRYDILCKLYGLMTIGQSVIFVRTRKSATEIQRRMTEDGHRVTVLHGDFDSTERLELLGQFRAGETKVLVTTNVLSRGIDVASVSMVINYDIPTKPGPEGDEPDAETYLHRIGRTGRFGRIGVSISFVFDQRSFDHLNAITTHFGIDLVKLPTNDWDEAEELVKQVIKKNGAQASYVPKVDDSQTEADDTKPEPAEAASQSTSSTKKEDDKPADVGW</sequence>
<dbReference type="GO" id="GO:0003676">
    <property type="term" value="F:nucleic acid binding"/>
    <property type="evidence" value="ECO:0007669"/>
    <property type="project" value="InterPro"/>
</dbReference>
<keyword evidence="5 8" id="KW-0067">ATP-binding</keyword>
<feature type="region of interest" description="Disordered" evidence="9">
    <location>
        <begin position="514"/>
        <end position="557"/>
    </location>
</feature>
<evidence type="ECO:0000256" key="6">
    <source>
        <dbReference type="ARBA" id="ARBA00047984"/>
    </source>
</evidence>
<dbReference type="GO" id="GO:0016787">
    <property type="term" value="F:hydrolase activity"/>
    <property type="evidence" value="ECO:0007669"/>
    <property type="project" value="UniProtKB-KW"/>
</dbReference>
<evidence type="ECO:0000256" key="9">
    <source>
        <dbReference type="SAM" id="MobiDB-lite"/>
    </source>
</evidence>
<dbReference type="InterPro" id="IPR000629">
    <property type="entry name" value="RNA-helicase_DEAD-box_CS"/>
</dbReference>
<keyword evidence="2 8" id="KW-0547">Nucleotide-binding</keyword>
<evidence type="ECO:0000256" key="2">
    <source>
        <dbReference type="ARBA" id="ARBA00022741"/>
    </source>
</evidence>
<feature type="domain" description="Helicase ATP-binding" evidence="10">
    <location>
        <begin position="143"/>
        <end position="317"/>
    </location>
</feature>
<dbReference type="InterPro" id="IPR001650">
    <property type="entry name" value="Helicase_C-like"/>
</dbReference>
<gene>
    <name evidence="13" type="primary">DBP5</name>
    <name evidence="13" type="ORF">E4U60_001297</name>
</gene>
<dbReference type="InterPro" id="IPR014014">
    <property type="entry name" value="RNA_helicase_DEAD_Q_motif"/>
</dbReference>
<evidence type="ECO:0000259" key="11">
    <source>
        <dbReference type="PROSITE" id="PS51194"/>
    </source>
</evidence>
<feature type="compositionally biased region" description="Basic and acidic residues" evidence="9">
    <location>
        <begin position="545"/>
        <end position="557"/>
    </location>
</feature>
<feature type="domain" description="Helicase C-terminal" evidence="11">
    <location>
        <begin position="345"/>
        <end position="499"/>
    </location>
</feature>
<reference evidence="13 14" key="1">
    <citation type="journal article" date="2020" name="bioRxiv">
        <title>Whole genome comparisons of ergot fungi reveals the divergence and evolution of species within the genus Claviceps are the result of varying mechanisms driving genome evolution and host range expansion.</title>
        <authorList>
            <person name="Wyka S.A."/>
            <person name="Mondo S.J."/>
            <person name="Liu M."/>
            <person name="Dettman J."/>
            <person name="Nalam V."/>
            <person name="Broders K.D."/>
        </authorList>
    </citation>
    <scope>NUCLEOTIDE SEQUENCE [LARGE SCALE GENOMIC DNA]</scope>
    <source>
        <strain evidence="13 14">CCC 1485</strain>
    </source>
</reference>
<dbReference type="EMBL" id="SRPO01000015">
    <property type="protein sequence ID" value="KAG5948640.1"/>
    <property type="molecule type" value="Genomic_DNA"/>
</dbReference>
<organism evidence="13 14">
    <name type="scientific">Claviceps pazoutovae</name>
    <dbReference type="NCBI Taxonomy" id="1649127"/>
    <lineage>
        <taxon>Eukaryota</taxon>
        <taxon>Fungi</taxon>
        <taxon>Dikarya</taxon>
        <taxon>Ascomycota</taxon>
        <taxon>Pezizomycotina</taxon>
        <taxon>Sordariomycetes</taxon>
        <taxon>Hypocreomycetidae</taxon>
        <taxon>Hypocreales</taxon>
        <taxon>Clavicipitaceae</taxon>
        <taxon>Claviceps</taxon>
    </lineage>
</organism>
<accession>A0A9P7MK37</accession>
<protein>
    <recommendedName>
        <fullName evidence="1">RNA helicase</fullName>
        <ecNumber evidence="1">3.6.4.13</ecNumber>
    </recommendedName>
</protein>
<keyword evidence="3 8" id="KW-0378">Hydrolase</keyword>
<evidence type="ECO:0000256" key="5">
    <source>
        <dbReference type="ARBA" id="ARBA00022840"/>
    </source>
</evidence>
<comment type="catalytic activity">
    <reaction evidence="6">
        <text>ATP + H2O = ADP + phosphate + H(+)</text>
        <dbReference type="Rhea" id="RHEA:13065"/>
        <dbReference type="ChEBI" id="CHEBI:15377"/>
        <dbReference type="ChEBI" id="CHEBI:15378"/>
        <dbReference type="ChEBI" id="CHEBI:30616"/>
        <dbReference type="ChEBI" id="CHEBI:43474"/>
        <dbReference type="ChEBI" id="CHEBI:456216"/>
        <dbReference type="EC" id="3.6.4.13"/>
    </reaction>
</comment>
<dbReference type="EC" id="3.6.4.13" evidence="1"/>
<dbReference type="Pfam" id="PF00271">
    <property type="entry name" value="Helicase_C"/>
    <property type="match status" value="1"/>
</dbReference>
<dbReference type="SMART" id="SM00487">
    <property type="entry name" value="DEXDc"/>
    <property type="match status" value="1"/>
</dbReference>
<dbReference type="InterPro" id="IPR027417">
    <property type="entry name" value="P-loop_NTPase"/>
</dbReference>
<dbReference type="Gene3D" id="3.40.50.300">
    <property type="entry name" value="P-loop containing nucleotide triphosphate hydrolases"/>
    <property type="match status" value="2"/>
</dbReference>
<dbReference type="OrthoDB" id="10265785at2759"/>
<dbReference type="Proteomes" id="UP000706124">
    <property type="component" value="Unassembled WGS sequence"/>
</dbReference>
<evidence type="ECO:0000256" key="8">
    <source>
        <dbReference type="RuleBase" id="RU000492"/>
    </source>
</evidence>
<evidence type="ECO:0000313" key="14">
    <source>
        <dbReference type="Proteomes" id="UP000706124"/>
    </source>
</evidence>
<dbReference type="PROSITE" id="PS51192">
    <property type="entry name" value="HELICASE_ATP_BIND_1"/>
    <property type="match status" value="1"/>
</dbReference>
<evidence type="ECO:0000256" key="4">
    <source>
        <dbReference type="ARBA" id="ARBA00022806"/>
    </source>
</evidence>
<feature type="compositionally biased region" description="Low complexity" evidence="9">
    <location>
        <begin position="46"/>
        <end position="61"/>
    </location>
</feature>
<dbReference type="GO" id="GO:0005524">
    <property type="term" value="F:ATP binding"/>
    <property type="evidence" value="ECO:0007669"/>
    <property type="project" value="UniProtKB-KW"/>
</dbReference>
<dbReference type="PANTHER" id="PTHR47958">
    <property type="entry name" value="ATP-DEPENDENT RNA HELICASE DBP3"/>
    <property type="match status" value="1"/>
</dbReference>
<dbReference type="SUPFAM" id="SSF52540">
    <property type="entry name" value="P-loop containing nucleoside triphosphate hydrolases"/>
    <property type="match status" value="1"/>
</dbReference>
<dbReference type="AlphaFoldDB" id="A0A9P7MK37"/>
<dbReference type="Pfam" id="PF00270">
    <property type="entry name" value="DEAD"/>
    <property type="match status" value="1"/>
</dbReference>
<comment type="similarity">
    <text evidence="8">Belongs to the DEAD box helicase family.</text>
</comment>
<feature type="short sequence motif" description="Q motif" evidence="7">
    <location>
        <begin position="110"/>
        <end position="138"/>
    </location>
</feature>
<dbReference type="InterPro" id="IPR011545">
    <property type="entry name" value="DEAD/DEAH_box_helicase_dom"/>
</dbReference>
<dbReference type="SMART" id="SM00490">
    <property type="entry name" value="HELICc"/>
    <property type="match status" value="1"/>
</dbReference>
<dbReference type="InterPro" id="IPR014001">
    <property type="entry name" value="Helicase_ATP-bd"/>
</dbReference>
<comment type="caution">
    <text evidence="13">The sequence shown here is derived from an EMBL/GenBank/DDBJ whole genome shotgun (WGS) entry which is preliminary data.</text>
</comment>
<feature type="region of interest" description="Disordered" evidence="9">
    <location>
        <begin position="1"/>
        <end position="85"/>
    </location>
</feature>
<evidence type="ECO:0000256" key="3">
    <source>
        <dbReference type="ARBA" id="ARBA00022801"/>
    </source>
</evidence>
<evidence type="ECO:0000256" key="1">
    <source>
        <dbReference type="ARBA" id="ARBA00012552"/>
    </source>
</evidence>
<keyword evidence="4 8" id="KW-0347">Helicase</keyword>
<evidence type="ECO:0000259" key="12">
    <source>
        <dbReference type="PROSITE" id="PS51195"/>
    </source>
</evidence>